<dbReference type="HOGENOM" id="CLU_1522340_0_0_12"/>
<feature type="region of interest" description="Disordered" evidence="9">
    <location>
        <begin position="1"/>
        <end position="22"/>
    </location>
</feature>
<evidence type="ECO:0000313" key="10">
    <source>
        <dbReference type="EMBL" id="AHH11547.1"/>
    </source>
</evidence>
<protein>
    <recommendedName>
        <fullName evidence="8">Variable large protein</fullName>
    </recommendedName>
</protein>
<dbReference type="InterPro" id="IPR000680">
    <property type="entry name" value="Borrelia_lipo"/>
</dbReference>
<evidence type="ECO:0000256" key="8">
    <source>
        <dbReference type="RuleBase" id="RU363105"/>
    </source>
</evidence>
<feature type="compositionally biased region" description="Basic and acidic residues" evidence="9">
    <location>
        <begin position="9"/>
        <end position="22"/>
    </location>
</feature>
<sequence>MQELVKIGNKTEESGKENKESELNKAIEVAKNILEKLKEYIGSLEKIGNGDNSKIGDVPNSNKHGASANSDELKIVYKALKGIVETAGEVGIEKPRSVSTAVTVGIADNKDGVRVLTIGNHAQAAAGDKSTTIVSTVSEKEILAAIIGSSEGDVTGTIGGAADATTSALNKVCTSI</sequence>
<gene>
    <name evidence="10" type="ORF">BCO_0123800</name>
</gene>
<evidence type="ECO:0000256" key="6">
    <source>
        <dbReference type="ARBA" id="ARBA00023237"/>
    </source>
</evidence>
<evidence type="ECO:0000256" key="3">
    <source>
        <dbReference type="ARBA" id="ARBA00022729"/>
    </source>
</evidence>
<comment type="function">
    <text evidence="1 8">The Vlp and Vsp proteins are antigenically distinct proteins, only one vlp or vsp gene is transcriptionally active at any one time. Switching between these genes is a mechanism of host immune response evasion.</text>
</comment>
<geneLocation type="plasmid" evidence="10">
    <name>unnamed</name>
</geneLocation>
<keyword evidence="10" id="KW-0614">Plasmid</keyword>
<evidence type="ECO:0000256" key="5">
    <source>
        <dbReference type="ARBA" id="ARBA00023139"/>
    </source>
</evidence>
<organism evidence="10">
    <name type="scientific">Borrelia coriaceae ATCC 43381</name>
    <dbReference type="NCBI Taxonomy" id="1408429"/>
    <lineage>
        <taxon>Bacteria</taxon>
        <taxon>Pseudomonadati</taxon>
        <taxon>Spirochaetota</taxon>
        <taxon>Spirochaetia</taxon>
        <taxon>Spirochaetales</taxon>
        <taxon>Borreliaceae</taxon>
        <taxon>Borrelia</taxon>
    </lineage>
</organism>
<dbReference type="EMBL" id="CP005757">
    <property type="protein sequence ID" value="AHH11547.1"/>
    <property type="molecule type" value="Genomic_DNA"/>
</dbReference>
<reference evidence="10" key="1">
    <citation type="submission" date="2013-04" db="EMBL/GenBank/DDBJ databases">
        <title>Comparative Genomics of Relapsing Fever Spirochetes.</title>
        <authorList>
            <person name="Schwan T.G."/>
            <person name="Raffel S.J."/>
            <person name="Porcella S.F."/>
            <person name="Martens C.A."/>
            <person name="Bruno D.P."/>
            <person name="Ricklefs S.M."/>
            <person name="Barbian K.B."/>
        </authorList>
    </citation>
    <scope>NUCLEOTIDE SEQUENCE</scope>
    <source>
        <strain evidence="10">Co53</strain>
        <plasmid evidence="10">unnamed</plasmid>
    </source>
</reference>
<keyword evidence="3" id="KW-0732">Signal</keyword>
<evidence type="ECO:0000256" key="4">
    <source>
        <dbReference type="ARBA" id="ARBA00023136"/>
    </source>
</evidence>
<comment type="subcellular location">
    <subcellularLocation>
        <location evidence="2 8">Cell outer membrane</location>
        <topology evidence="2 8">Lipid-anchor</topology>
    </subcellularLocation>
</comment>
<name>W5SXE0_9SPIR</name>
<dbReference type="GO" id="GO:0009279">
    <property type="term" value="C:cell outer membrane"/>
    <property type="evidence" value="ECO:0007669"/>
    <property type="project" value="UniProtKB-SubCell"/>
</dbReference>
<keyword evidence="4 8" id="KW-0472">Membrane</keyword>
<keyword evidence="7 8" id="KW-0449">Lipoprotein</keyword>
<evidence type="ECO:0000256" key="7">
    <source>
        <dbReference type="ARBA" id="ARBA00023288"/>
    </source>
</evidence>
<proteinExistence type="predicted"/>
<dbReference type="SUPFAM" id="SSF74748">
    <property type="entry name" value="Variable surface antigen VlsE"/>
    <property type="match status" value="1"/>
</dbReference>
<accession>W5SXE0</accession>
<dbReference type="Pfam" id="PF00921">
    <property type="entry name" value="Lipoprotein_2"/>
    <property type="match status" value="1"/>
</dbReference>
<evidence type="ECO:0000256" key="2">
    <source>
        <dbReference type="ARBA" id="ARBA00004459"/>
    </source>
</evidence>
<evidence type="ECO:0000256" key="1">
    <source>
        <dbReference type="ARBA" id="ARBA00003932"/>
    </source>
</evidence>
<keyword evidence="5 8" id="KW-0564">Palmitate</keyword>
<evidence type="ECO:0000256" key="9">
    <source>
        <dbReference type="SAM" id="MobiDB-lite"/>
    </source>
</evidence>
<dbReference type="AlphaFoldDB" id="W5SXE0"/>
<keyword evidence="6 8" id="KW-0998">Cell outer membrane</keyword>